<dbReference type="EMBL" id="QYUP01000127">
    <property type="protein sequence ID" value="RJG14524.1"/>
    <property type="molecule type" value="Genomic_DNA"/>
</dbReference>
<reference evidence="1 2" key="1">
    <citation type="submission" date="2018-09" db="EMBL/GenBank/DDBJ databases">
        <authorList>
            <person name="Zhu H."/>
        </authorList>
    </citation>
    <scope>NUCLEOTIDE SEQUENCE [LARGE SCALE GENOMIC DNA]</scope>
    <source>
        <strain evidence="1 2">K1S02-61</strain>
    </source>
</reference>
<evidence type="ECO:0000313" key="1">
    <source>
        <dbReference type="EMBL" id="RJG14524.1"/>
    </source>
</evidence>
<dbReference type="Gene3D" id="1.10.1220.10">
    <property type="entry name" value="Met repressor-like"/>
    <property type="match status" value="1"/>
</dbReference>
<dbReference type="InterPro" id="IPR013321">
    <property type="entry name" value="Arc_rbn_hlx_hlx"/>
</dbReference>
<comment type="caution">
    <text evidence="1">The sequence shown here is derived from an EMBL/GenBank/DDBJ whole genome shotgun (WGS) entry which is preliminary data.</text>
</comment>
<accession>A0A418XPZ5</accession>
<dbReference type="AlphaFoldDB" id="A0A418XPZ5"/>
<keyword evidence="2" id="KW-1185">Reference proteome</keyword>
<evidence type="ECO:0000313" key="2">
    <source>
        <dbReference type="Proteomes" id="UP000284006"/>
    </source>
</evidence>
<name>A0A418XPZ5_9BURK</name>
<sequence>MDTKVYKASVELREADFKVLEQLAASRNVSTADILRDALANFIFIDKAKRNGHTLLIEDKNQNLQQVFFQ</sequence>
<dbReference type="OrthoDB" id="10002054at2"/>
<dbReference type="GO" id="GO:0006355">
    <property type="term" value="P:regulation of DNA-templated transcription"/>
    <property type="evidence" value="ECO:0007669"/>
    <property type="project" value="InterPro"/>
</dbReference>
<dbReference type="RefSeq" id="WP_119811959.1">
    <property type="nucleotide sequence ID" value="NZ_QYUP01000127.1"/>
</dbReference>
<proteinExistence type="predicted"/>
<dbReference type="Proteomes" id="UP000284006">
    <property type="component" value="Unassembled WGS sequence"/>
</dbReference>
<gene>
    <name evidence="1" type="ORF">D3872_17210</name>
</gene>
<protein>
    <submittedName>
        <fullName evidence="1">Uncharacterized protein</fullName>
    </submittedName>
</protein>
<organism evidence="1 2">
    <name type="scientific">Massilia cavernae</name>
    <dbReference type="NCBI Taxonomy" id="2320864"/>
    <lineage>
        <taxon>Bacteria</taxon>
        <taxon>Pseudomonadati</taxon>
        <taxon>Pseudomonadota</taxon>
        <taxon>Betaproteobacteria</taxon>
        <taxon>Burkholderiales</taxon>
        <taxon>Oxalobacteraceae</taxon>
        <taxon>Telluria group</taxon>
        <taxon>Massilia</taxon>
    </lineage>
</organism>